<sequence>MDGMDEWQKPSKALPDTFKSKLVIESKEHLTALFALAQDISHALSAEGKENTSDVYSGLELLNLGMKRFLNMKFYKEFLPYSEGEECHESFSVWEDFSSKMLLILETLLAGVLRREMDAVLRIKLAKTATKLLEKPKIFGDSCDFLPPWKETLELLEEFHVHSFDGSLFMGKEVREQHLRTLVTLLLCFRYYLDASCEEQLLKLPLFTTMASVVSGSAAGDMDWEQPIQLIAQLASASLIVPYHVPFILSWIPNAVCLWKKINTSYDWDRLWLRLFGRIAKQQPHAIDWSPHIHFLYDRIFSCLHISTREGVYRFHSTIKTPPNVACLVRGDAVSSSAEFIIYSLTPESPSSLDLFLQLLQIIEPFYHPNHLEHHQHFVPTFLSSCCRILLHRTSSERKATRDNIMHPILGTRTTTAVASREHRLPEEWISIIVAKLYSLAERSLYSKSSRSSQEAANSIGNLCAILPGYIIPNLVSTAEDDFMSLTMPHRTKATLKALEMICPVLCDSQLYPQGIEYIWHMLFLLLPCVDVNDSTKTKLAIDIVITLSYHFEQLFNEQPNMLEDFVLQWIERILHFLENIEAPAKLGHAKVSPLGFELFGKFCEVFFPNCPETIMSCVVEKVSKKIASVFSMEALKHYGIMVFWIAKTYPRCVDSLFIKPLLLHIQDSSQPHLLQKDTSKDELHGRLRLVANAVRGFADSQYSQEIFQVALAAMKETDRKVYKAGSRLLRSLLEGLCCTTLKMDTTSCAIDWNVPTDIHWKEAMKWIQRSLEFVDSQLFHTNLEESLKDDILKERIFSTARTLHALERGGRWLLAGAMHRWMDKEEEEEEEEEEKKKIRFILKRPLYAGMFGEGNDHPNNGELASEMWKQVYQRILRLLEISCQYYPDNAVVLYRILSPIELGNEAFRFDSRLHRVGNQARNYKQCIQSLVIAKYGTNQVGKHMPWTYHRWRMECLFRRRQGFCAKGGFTEPQLVNALLEHLKHLCFSEFRKVRSRARNALVCSFYLTPSSHRWTQVETLFQSVETWIATSQEERIIACMELLQHPFFIRFVAKHYYWIKYLVHVILQCSKISQRQDVIFSLSSLFGKFLSQVRPLVLYNKSSQDKPQQHSWRREISCWQQLQSIFDMLNSTVFDSSESSLFHGGNWRVEAFVFSLFYAFYRPECAISEVYLQELMRKYLCSEVMIVRAIVQRIVHLMIQLSKHREEEKWRSIVRHLFSDESFVESLLKTMCQDLSFYDPNEQQQSSASTFGYRNNMPSATVMSLASSFFSDSLDAFTCWIVDGGEPWPLGCFERASNDLVSLRHVRFLSRLFSFVDAQTLPQVYRVCSLSLLEQQSRDPFVTLKIKQLVFGECTVAFILGLEKDQSRENIEQYALEWMQQMFAKCFVDADSLATMETLFRLVVSWKEQHPQGLMHHWWTAWTNRNNHNIDHLRSNGNNSSWSPSSLNNARYLRAIFALSADQSPLHLQDTLVSWIEWLTTDTDYLSHDFEQVREEVARLLCCWMMKLKTQQQQQTWASKKIIEQWSGQSSPPQQQPDKPQQQCLSHARHTLSLLVVRCAHIRGGGQSPFHPLFVDSHAVKIWLPLLLKAKEDSDVDVSAQATNALSFAARCLIPCPDMESVLLDIGRDHLQFPSFKVRGGTVAFFQWWIFFHYFRLSNAVMLQEMLLEYLFDESVQVREAASRCIISLAPLNPMQVVEDWSRRMIQIIQDNDKRNDTQQSTQPCQEESRIRLRHGAVLGASALILSQPFAMLPWMPSLLVQVAYCIHDVPPISTCVRTMFSEFWRSHHEEWPKQKQMLQADQREALNELLIAPSYYA</sequence>
<evidence type="ECO:0008006" key="9">
    <source>
        <dbReference type="Google" id="ProtNLM"/>
    </source>
</evidence>
<dbReference type="Pfam" id="PF11919">
    <property type="entry name" value="PSME4_C"/>
    <property type="match status" value="1"/>
</dbReference>
<dbReference type="GO" id="GO:0070628">
    <property type="term" value="F:proteasome binding"/>
    <property type="evidence" value="ECO:0007669"/>
    <property type="project" value="InterPro"/>
</dbReference>
<dbReference type="InterPro" id="IPR021843">
    <property type="entry name" value="PSME4_C"/>
</dbReference>
<reference evidence="7 8" key="1">
    <citation type="submission" date="2022-07" db="EMBL/GenBank/DDBJ databases">
        <title>Genome-wide signatures of adaptation to extreme environments.</title>
        <authorList>
            <person name="Cho C.H."/>
            <person name="Yoon H.S."/>
        </authorList>
    </citation>
    <scope>NUCLEOTIDE SEQUENCE [LARGE SCALE GENOMIC DNA]</scope>
    <source>
        <strain evidence="7 8">108.79 E11</strain>
    </source>
</reference>
<evidence type="ECO:0000256" key="3">
    <source>
        <dbReference type="ARBA" id="ARBA00022763"/>
    </source>
</evidence>
<evidence type="ECO:0000256" key="4">
    <source>
        <dbReference type="ARBA" id="ARBA00023204"/>
    </source>
</evidence>
<dbReference type="Pfam" id="PF16507">
    <property type="entry name" value="HEAT_PSME4_mid"/>
    <property type="match status" value="1"/>
</dbReference>
<comment type="similarity">
    <text evidence="1">Belongs to the BLM10 family.</text>
</comment>
<keyword evidence="2" id="KW-0677">Repeat</keyword>
<dbReference type="GO" id="GO:0005634">
    <property type="term" value="C:nucleus"/>
    <property type="evidence" value="ECO:0007669"/>
    <property type="project" value="TreeGrafter"/>
</dbReference>
<evidence type="ECO:0000256" key="2">
    <source>
        <dbReference type="ARBA" id="ARBA00022737"/>
    </source>
</evidence>
<keyword evidence="4" id="KW-0234">DNA repair</keyword>
<dbReference type="GO" id="GO:0005829">
    <property type="term" value="C:cytosol"/>
    <property type="evidence" value="ECO:0007669"/>
    <property type="project" value="TreeGrafter"/>
</dbReference>
<protein>
    <recommendedName>
        <fullName evidence="9">Proteasome activator subunit 4</fullName>
    </recommendedName>
</protein>
<evidence type="ECO:0000313" key="8">
    <source>
        <dbReference type="Proteomes" id="UP001300502"/>
    </source>
</evidence>
<evidence type="ECO:0000256" key="1">
    <source>
        <dbReference type="ARBA" id="ARBA00005739"/>
    </source>
</evidence>
<organism evidence="7 8">
    <name type="scientific">Galdieria yellowstonensis</name>
    <dbReference type="NCBI Taxonomy" id="3028027"/>
    <lineage>
        <taxon>Eukaryota</taxon>
        <taxon>Rhodophyta</taxon>
        <taxon>Bangiophyceae</taxon>
        <taxon>Galdieriales</taxon>
        <taxon>Galdieriaceae</taxon>
        <taxon>Galdieria</taxon>
    </lineage>
</organism>
<evidence type="ECO:0000259" key="6">
    <source>
        <dbReference type="Pfam" id="PF16507"/>
    </source>
</evidence>
<keyword evidence="3" id="KW-0227">DNA damage</keyword>
<dbReference type="EMBL" id="JANCYU010000038">
    <property type="protein sequence ID" value="KAK4526284.1"/>
    <property type="molecule type" value="Genomic_DNA"/>
</dbReference>
<keyword evidence="8" id="KW-1185">Reference proteome</keyword>
<name>A0AAV9IFV7_9RHOD</name>
<dbReference type="GO" id="GO:0016504">
    <property type="term" value="F:peptidase activator activity"/>
    <property type="evidence" value="ECO:0007669"/>
    <property type="project" value="InterPro"/>
</dbReference>
<proteinExistence type="inferred from homology"/>
<accession>A0AAV9IFV7</accession>
<dbReference type="Proteomes" id="UP001300502">
    <property type="component" value="Unassembled WGS sequence"/>
</dbReference>
<dbReference type="InterPro" id="IPR035309">
    <property type="entry name" value="PSME4"/>
</dbReference>
<evidence type="ECO:0000259" key="5">
    <source>
        <dbReference type="Pfam" id="PF11919"/>
    </source>
</evidence>
<feature type="domain" description="Proteasome activator complex subunit 4 C-terminal" evidence="5">
    <location>
        <begin position="1735"/>
        <end position="1819"/>
    </location>
</feature>
<evidence type="ECO:0000313" key="7">
    <source>
        <dbReference type="EMBL" id="KAK4526284.1"/>
    </source>
</evidence>
<dbReference type="InterPro" id="IPR032430">
    <property type="entry name" value="Blm10_mid"/>
</dbReference>
<feature type="domain" description="Proteasome activator Blm10 middle HEAT repeats region" evidence="6">
    <location>
        <begin position="358"/>
        <end position="550"/>
    </location>
</feature>
<dbReference type="PANTHER" id="PTHR32170">
    <property type="entry name" value="PROTEASOME ACTIVATOR COMPLEX SUBUNIT 4"/>
    <property type="match status" value="1"/>
</dbReference>
<gene>
    <name evidence="7" type="ORF">GAYE_SCF22MG4198</name>
</gene>
<dbReference type="InterPro" id="IPR011989">
    <property type="entry name" value="ARM-like"/>
</dbReference>
<dbReference type="GO" id="GO:0006281">
    <property type="term" value="P:DNA repair"/>
    <property type="evidence" value="ECO:0007669"/>
    <property type="project" value="UniProtKB-KW"/>
</dbReference>
<dbReference type="InterPro" id="IPR016024">
    <property type="entry name" value="ARM-type_fold"/>
</dbReference>
<dbReference type="GO" id="GO:0010499">
    <property type="term" value="P:proteasomal ubiquitin-independent protein catabolic process"/>
    <property type="evidence" value="ECO:0007669"/>
    <property type="project" value="TreeGrafter"/>
</dbReference>
<dbReference type="SUPFAM" id="SSF48371">
    <property type="entry name" value="ARM repeat"/>
    <property type="match status" value="2"/>
</dbReference>
<dbReference type="PANTHER" id="PTHR32170:SF3">
    <property type="entry name" value="PROTEASOME ACTIVATOR COMPLEX SUBUNIT 4"/>
    <property type="match status" value="1"/>
</dbReference>
<dbReference type="Gene3D" id="1.25.10.10">
    <property type="entry name" value="Leucine-rich Repeat Variant"/>
    <property type="match status" value="1"/>
</dbReference>
<comment type="caution">
    <text evidence="7">The sequence shown here is derived from an EMBL/GenBank/DDBJ whole genome shotgun (WGS) entry which is preliminary data.</text>
</comment>